<comment type="caution">
    <text evidence="2">The sequence shown here is derived from an EMBL/GenBank/DDBJ whole genome shotgun (WGS) entry which is preliminary data.</text>
</comment>
<dbReference type="InterPro" id="IPR027417">
    <property type="entry name" value="P-loop_NTPase"/>
</dbReference>
<dbReference type="Proteomes" id="UP000050474">
    <property type="component" value="Unassembled WGS sequence"/>
</dbReference>
<dbReference type="GO" id="GO:0043138">
    <property type="term" value="F:3'-5' DNA helicase activity"/>
    <property type="evidence" value="ECO:0007669"/>
    <property type="project" value="TreeGrafter"/>
</dbReference>
<dbReference type="GO" id="GO:0005524">
    <property type="term" value="F:ATP binding"/>
    <property type="evidence" value="ECO:0007669"/>
    <property type="project" value="InterPro"/>
</dbReference>
<protein>
    <recommendedName>
        <fullName evidence="1">DNA 3'-5' helicase II</fullName>
    </recommendedName>
</protein>
<dbReference type="SUPFAM" id="SSF52540">
    <property type="entry name" value="P-loop containing nucleoside triphosphate hydrolases"/>
    <property type="match status" value="1"/>
</dbReference>
<dbReference type="GO" id="GO:0005829">
    <property type="term" value="C:cytosol"/>
    <property type="evidence" value="ECO:0007669"/>
    <property type="project" value="TreeGrafter"/>
</dbReference>
<accession>A0A0N8T4H8</accession>
<evidence type="ECO:0000313" key="2">
    <source>
        <dbReference type="EMBL" id="KPY88432.1"/>
    </source>
</evidence>
<dbReference type="STRING" id="129140.ALO44_01341"/>
<name>A0A0N8T4H8_9PSED</name>
<dbReference type="GO" id="GO:0000725">
    <property type="term" value="P:recombinational repair"/>
    <property type="evidence" value="ECO:0007669"/>
    <property type="project" value="TreeGrafter"/>
</dbReference>
<gene>
    <name evidence="2" type="ORF">ALO44_01341</name>
</gene>
<organism evidence="2 3">
    <name type="scientific">Pseudomonas syringae pv. tagetis</name>
    <dbReference type="NCBI Taxonomy" id="129140"/>
    <lineage>
        <taxon>Bacteria</taxon>
        <taxon>Pseudomonadati</taxon>
        <taxon>Pseudomonadota</taxon>
        <taxon>Gammaproteobacteria</taxon>
        <taxon>Pseudomonadales</taxon>
        <taxon>Pseudomonadaceae</taxon>
        <taxon>Pseudomonas</taxon>
    </lineage>
</organism>
<dbReference type="EMBL" id="LJRM01000043">
    <property type="protein sequence ID" value="KPY88432.1"/>
    <property type="molecule type" value="Genomic_DNA"/>
</dbReference>
<dbReference type="InterPro" id="IPR000212">
    <property type="entry name" value="DNA_helicase_UvrD/REP"/>
</dbReference>
<evidence type="ECO:0000313" key="3">
    <source>
        <dbReference type="Proteomes" id="UP000050474"/>
    </source>
</evidence>
<dbReference type="Gene3D" id="3.40.50.300">
    <property type="entry name" value="P-loop containing nucleotide triphosphate hydrolases"/>
    <property type="match status" value="2"/>
</dbReference>
<reference evidence="2 3" key="1">
    <citation type="submission" date="2015-09" db="EMBL/GenBank/DDBJ databases">
        <title>Genome announcement of multiple Pseudomonas syringae strains.</title>
        <authorList>
            <person name="Thakur S."/>
            <person name="Wang P.W."/>
            <person name="Gong Y."/>
            <person name="Weir B.S."/>
            <person name="Guttman D.S."/>
        </authorList>
    </citation>
    <scope>NUCLEOTIDE SEQUENCE [LARGE SCALE GENOMIC DNA]</scope>
    <source>
        <strain evidence="2 3">ICMP4091</strain>
    </source>
</reference>
<evidence type="ECO:0000256" key="1">
    <source>
        <dbReference type="ARBA" id="ARBA00034923"/>
    </source>
</evidence>
<proteinExistence type="predicted"/>
<sequence length="364" mass="40772">MNMKLPLLDDLIDEQLNVYEASLKENLFVLGPPGSGKTTMAVHRIKRLLGIGSSAILLTKNRMLAALAGQLGDNSFTTLTMNSFITSEFHRRFGRNAPEPKPFVYSWQEIMDEYEKARVTPTLDHLIIDEGQNLPSAFYAWAVRFGAKNVSVFADEDQTTLPQRASIEEICAAPMPEPIRLSENHRNTQEIARVAEHFHKSRTLPAAIVRRPRSGNIPTIEKVKMWSEVVTLVKIRLKNRGESIGVIVRLANEAEALKSMLQKELPSSRIDAYTSRNKSGSEKNIHLMTPGVTVLTGESAIGLEFETVYLQDLARSLPCAQPDQYRRLYMLCARARDNLVLIDGPSALTASQYDSLPDKILLLR</sequence>
<dbReference type="PANTHER" id="PTHR11070:SF2">
    <property type="entry name" value="ATP-DEPENDENT DNA HELICASE SRS2"/>
    <property type="match status" value="1"/>
</dbReference>
<dbReference type="AlphaFoldDB" id="A0A0N8T4H8"/>
<dbReference type="GO" id="GO:0003677">
    <property type="term" value="F:DNA binding"/>
    <property type="evidence" value="ECO:0007669"/>
    <property type="project" value="InterPro"/>
</dbReference>
<dbReference type="PATRIC" id="fig|129140.3.peg.1759"/>
<dbReference type="PANTHER" id="PTHR11070">
    <property type="entry name" value="UVRD / RECB / PCRA DNA HELICASE FAMILY MEMBER"/>
    <property type="match status" value="1"/>
</dbReference>
<dbReference type="Pfam" id="PF13245">
    <property type="entry name" value="AAA_19"/>
    <property type="match status" value="1"/>
</dbReference>